<keyword evidence="3" id="KW-1185">Reference proteome</keyword>
<dbReference type="InterPro" id="IPR027417">
    <property type="entry name" value="P-loop_NTPase"/>
</dbReference>
<feature type="compositionally biased region" description="Low complexity" evidence="1">
    <location>
        <begin position="61"/>
        <end position="103"/>
    </location>
</feature>
<gene>
    <name evidence="2" type="ORF">LSCM1_02808</name>
</gene>
<feature type="region of interest" description="Disordered" evidence="1">
    <location>
        <begin position="1"/>
        <end position="160"/>
    </location>
</feature>
<evidence type="ECO:0000313" key="2">
    <source>
        <dbReference type="EMBL" id="KAG5469583.1"/>
    </source>
</evidence>
<feature type="compositionally biased region" description="Basic and acidic residues" evidence="1">
    <location>
        <begin position="369"/>
        <end position="424"/>
    </location>
</feature>
<accession>A0A836KL00</accession>
<dbReference type="KEGG" id="lmat:92512893"/>
<dbReference type="Proteomes" id="UP000673552">
    <property type="component" value="Unassembled WGS sequence"/>
</dbReference>
<dbReference type="EMBL" id="JAFEUZ010000033">
    <property type="protein sequence ID" value="KAG5469583.1"/>
    <property type="molecule type" value="Genomic_DNA"/>
</dbReference>
<name>A0A836KL00_9TRYP</name>
<reference evidence="3" key="2">
    <citation type="journal article" date="2021" name="Sci. Data">
        <title>Chromosome-scale genome sequencing, assembly and annotation of six genomes from subfamily Leishmaniinae.</title>
        <authorList>
            <person name="Almutairi H."/>
            <person name="Urbaniak M.D."/>
            <person name="Bates M.D."/>
            <person name="Jariyapan N."/>
            <person name="Kwakye-Nuako G."/>
            <person name="Thomaz Soccol V."/>
            <person name="Al-Salem W.S."/>
            <person name="Dillon R.J."/>
            <person name="Bates P.A."/>
            <person name="Gatherer D."/>
        </authorList>
    </citation>
    <scope>NUCLEOTIDE SEQUENCE [LARGE SCALE GENOMIC DNA]</scope>
</reference>
<organism evidence="2 3">
    <name type="scientific">Leishmania martiniquensis</name>
    <dbReference type="NCBI Taxonomy" id="1580590"/>
    <lineage>
        <taxon>Eukaryota</taxon>
        <taxon>Discoba</taxon>
        <taxon>Euglenozoa</taxon>
        <taxon>Kinetoplastea</taxon>
        <taxon>Metakinetoplastina</taxon>
        <taxon>Trypanosomatida</taxon>
        <taxon>Trypanosomatidae</taxon>
        <taxon>Leishmaniinae</taxon>
        <taxon>Leishmania</taxon>
    </lineage>
</organism>
<evidence type="ECO:0000256" key="1">
    <source>
        <dbReference type="SAM" id="MobiDB-lite"/>
    </source>
</evidence>
<feature type="region of interest" description="Disordered" evidence="1">
    <location>
        <begin position="369"/>
        <end position="475"/>
    </location>
</feature>
<feature type="compositionally biased region" description="Low complexity" evidence="1">
    <location>
        <begin position="1"/>
        <end position="26"/>
    </location>
</feature>
<evidence type="ECO:0000313" key="3">
    <source>
        <dbReference type="Proteomes" id="UP000673552"/>
    </source>
</evidence>
<dbReference type="SUPFAM" id="SSF52540">
    <property type="entry name" value="P-loop containing nucleoside triphosphate hydrolases"/>
    <property type="match status" value="1"/>
</dbReference>
<reference evidence="3" key="1">
    <citation type="journal article" date="2021" name="Microbiol. Resour. Announc.">
        <title>LGAAP: Leishmaniinae Genome Assembly and Annotation Pipeline.</title>
        <authorList>
            <person name="Almutairi H."/>
            <person name="Urbaniak M.D."/>
            <person name="Bates M.D."/>
            <person name="Jariyapan N."/>
            <person name="Kwakye-Nuako G."/>
            <person name="Thomaz-Soccol V."/>
            <person name="Al-Salem W.S."/>
            <person name="Dillon R.J."/>
            <person name="Bates P.A."/>
            <person name="Gatherer D."/>
        </authorList>
    </citation>
    <scope>NUCLEOTIDE SEQUENCE [LARGE SCALE GENOMIC DNA]</scope>
</reference>
<sequence length="808" mass="83710">MNTSKSTGSSSKSRSASGRRLSGGESSSHKSGRKLSDRASSSSGRHRSSSRSSGEHKRSYSSKPAAPSAGAASATATASRPASATPKSGSTVASKSAVKPAASRALPAATIPSSAQNSGGAPPNGAPAIMPSSGTKPTGTGEGGTGPNIQPIGGSMRGGLNGMYGPSTASGYGSLGNNQNGMLCAFGSIGGAQNVMNGCGFMGPSRLSGYGSMGGNQKGMMNAFGSMGAAQDGMGGYGSMAGGGPEGMDGLGCPMGSMYGMGGSMGSMYGMGGPMGSMYGMGGSMGSMYGMGGPMGSMYGMGGPMGSMYGMGGPMGSMYGMGGPMGSMYGMGGGSLYGACYQSVVDAASRRDSFLNKNDLIRAEVKPLKSSVDAKEASGKGEGDEKDSKHSEAQIEERKKDAKDLEVAAKKEGSEKKESTDKKPSAPPKPADADAKVAKGCADTKASEADKKDLKDKGGEKKDSEAPVAKSDGPLKLSGTKIRSLALICKSGKEAKVTVKGRDTVFMDGKETLLDEAVLIEDPKKPVEAAALSEVRNQWVSGHNTTIMVGSDDTRRAQAVNFMCEYLSTCTGKLAASGEYFSIYITMTALDGADQGRDLLKDGAVFERLLLSSSPVYGPALNKMTVKEVNTKETMEAALKEGMGRAKESEMVCSYLVLKQCRKSSAGTMVYLSSLNVTLVGPNVEHLTGLKAKKAEEPCRLYRYSIGGGSHTVCVGFVSDDEASAAKVFAALKEMREVENSEPRSGNVKRFIEYTKKEIPKCKEKIAATTEESKKANYETMLRRMEMMLKDAEDIERDPKTVAPKAYV</sequence>
<dbReference type="PANTHER" id="PTHR35615:SF7">
    <property type="entry name" value="PRESENT IN THE OUTER MITOCHONDRIAL MEMBRANE PROTEOME 22"/>
    <property type="match status" value="1"/>
</dbReference>
<dbReference type="GeneID" id="92512893"/>
<dbReference type="AlphaFoldDB" id="A0A836KL00"/>
<proteinExistence type="predicted"/>
<feature type="compositionally biased region" description="Basic and acidic residues" evidence="1">
    <location>
        <begin position="445"/>
        <end position="465"/>
    </location>
</feature>
<dbReference type="OrthoDB" id="276608at2759"/>
<dbReference type="RefSeq" id="XP_067175756.1">
    <property type="nucleotide sequence ID" value="XM_067320381.1"/>
</dbReference>
<comment type="caution">
    <text evidence="2">The sequence shown here is derived from an EMBL/GenBank/DDBJ whole genome shotgun (WGS) entry which is preliminary data.</text>
</comment>
<protein>
    <submittedName>
        <fullName evidence="2">Uncharacterized protein</fullName>
    </submittedName>
</protein>
<dbReference type="PANTHER" id="PTHR35615">
    <property type="entry name" value="PRESENT IN THE OUTER MITOCHONDRIAL MEMBRANE PROTEOME 22-RELATED"/>
    <property type="match status" value="1"/>
</dbReference>